<gene>
    <name evidence="2" type="ORF">MRATA1EN1_LOCUS1720</name>
</gene>
<evidence type="ECO:0000313" key="3">
    <source>
        <dbReference type="Proteomes" id="UP001176941"/>
    </source>
</evidence>
<sequence length="132" mass="14799">MIFDDQTNKLTDTAPYLLKSHKSGNPHPASENADRAQKQGEQAVCGVPLGAGPPSPGWTSRLLSSGLSLCTCSFCFTTTCHRRLLRGLFLKKKKKECCPKWLFAHPVNFSSFQMETHVHDYYLKGLHLKHIL</sequence>
<dbReference type="EMBL" id="OX459946">
    <property type="protein sequence ID" value="CAI9152758.1"/>
    <property type="molecule type" value="Genomic_DNA"/>
</dbReference>
<reference evidence="2" key="1">
    <citation type="submission" date="2023-04" db="EMBL/GenBank/DDBJ databases">
        <authorList>
            <consortium name="ELIXIR-Norway"/>
        </authorList>
    </citation>
    <scope>NUCLEOTIDE SEQUENCE [LARGE SCALE GENOMIC DNA]</scope>
</reference>
<name>A0ABN8XUQ3_RANTA</name>
<accession>A0ABN8XUQ3</accession>
<organism evidence="2 3">
    <name type="scientific">Rangifer tarandus platyrhynchus</name>
    <name type="common">Svalbard reindeer</name>
    <dbReference type="NCBI Taxonomy" id="3082113"/>
    <lineage>
        <taxon>Eukaryota</taxon>
        <taxon>Metazoa</taxon>
        <taxon>Chordata</taxon>
        <taxon>Craniata</taxon>
        <taxon>Vertebrata</taxon>
        <taxon>Euteleostomi</taxon>
        <taxon>Mammalia</taxon>
        <taxon>Eutheria</taxon>
        <taxon>Laurasiatheria</taxon>
        <taxon>Artiodactyla</taxon>
        <taxon>Ruminantia</taxon>
        <taxon>Pecora</taxon>
        <taxon>Cervidae</taxon>
        <taxon>Odocoileinae</taxon>
        <taxon>Rangifer</taxon>
    </lineage>
</organism>
<dbReference type="Proteomes" id="UP001176941">
    <property type="component" value="Chromosome 10"/>
</dbReference>
<feature type="region of interest" description="Disordered" evidence="1">
    <location>
        <begin position="15"/>
        <end position="41"/>
    </location>
</feature>
<evidence type="ECO:0000256" key="1">
    <source>
        <dbReference type="SAM" id="MobiDB-lite"/>
    </source>
</evidence>
<keyword evidence="3" id="KW-1185">Reference proteome</keyword>
<protein>
    <submittedName>
        <fullName evidence="2">Uncharacterized protein</fullName>
    </submittedName>
</protein>
<proteinExistence type="predicted"/>
<evidence type="ECO:0000313" key="2">
    <source>
        <dbReference type="EMBL" id="CAI9152758.1"/>
    </source>
</evidence>